<dbReference type="PROSITE" id="PS50222">
    <property type="entry name" value="EF_HAND_2"/>
    <property type="match status" value="1"/>
</dbReference>
<dbReference type="InterPro" id="IPR018247">
    <property type="entry name" value="EF_Hand_1_Ca_BS"/>
</dbReference>
<feature type="chain" id="PRO_5004126714" evidence="2">
    <location>
        <begin position="22"/>
        <end position="142"/>
    </location>
</feature>
<name>N6VZ65_9GAMM</name>
<comment type="caution">
    <text evidence="4">The sequence shown here is derived from an EMBL/GenBank/DDBJ whole genome shotgun (WGS) entry which is preliminary data.</text>
</comment>
<evidence type="ECO:0000259" key="3">
    <source>
        <dbReference type="PROSITE" id="PS50222"/>
    </source>
</evidence>
<dbReference type="Proteomes" id="UP000013165">
    <property type="component" value="Unassembled WGS sequence"/>
</dbReference>
<reference evidence="4 5" key="1">
    <citation type="journal article" date="2013" name="Genome Announc.">
        <title>Genome Sequence of the Polycyclic Aromatic Hydrocarbon-Degrading Bacterium Strain Marinobacter nanhaiticus D15-8WT.</title>
        <authorList>
            <person name="Cui Z."/>
            <person name="Gao W."/>
            <person name="Li Q."/>
            <person name="Xu G."/>
            <person name="Zheng L."/>
        </authorList>
    </citation>
    <scope>NUCLEOTIDE SEQUENCE [LARGE SCALE GENOMIC DNA]</scope>
    <source>
        <strain evidence="4 5">D15-8W</strain>
    </source>
</reference>
<dbReference type="Pfam" id="PF13202">
    <property type="entry name" value="EF-hand_5"/>
    <property type="match status" value="2"/>
</dbReference>
<feature type="compositionally biased region" description="Basic and acidic residues" evidence="1">
    <location>
        <begin position="51"/>
        <end position="60"/>
    </location>
</feature>
<protein>
    <submittedName>
        <fullName evidence="4">EF-hand domain-containing protein</fullName>
    </submittedName>
</protein>
<dbReference type="PATRIC" id="fig|626887.3.peg.1905"/>
<evidence type="ECO:0000313" key="4">
    <source>
        <dbReference type="EMBL" id="ENO15575.1"/>
    </source>
</evidence>
<dbReference type="InterPro" id="IPR002048">
    <property type="entry name" value="EF_hand_dom"/>
</dbReference>
<keyword evidence="2" id="KW-0732">Signal</keyword>
<dbReference type="CDD" id="cd00051">
    <property type="entry name" value="EFh"/>
    <property type="match status" value="1"/>
</dbReference>
<gene>
    <name evidence="4" type="ORF">J057_09491</name>
</gene>
<dbReference type="STRING" id="626887.J057_09491"/>
<dbReference type="Gene3D" id="1.10.238.10">
    <property type="entry name" value="EF-hand"/>
    <property type="match status" value="1"/>
</dbReference>
<evidence type="ECO:0000313" key="5">
    <source>
        <dbReference type="Proteomes" id="UP000013165"/>
    </source>
</evidence>
<feature type="region of interest" description="Disordered" evidence="1">
    <location>
        <begin position="39"/>
        <end position="122"/>
    </location>
</feature>
<feature type="compositionally biased region" description="Polar residues" evidence="1">
    <location>
        <begin position="41"/>
        <end position="50"/>
    </location>
</feature>
<dbReference type="OrthoDB" id="6169885at2"/>
<evidence type="ECO:0000256" key="1">
    <source>
        <dbReference type="SAM" id="MobiDB-lite"/>
    </source>
</evidence>
<sequence length="142" mass="15369">MFKTIATALLITGFYAPIAWSQDSSSHQVAQADTAPLLLAQSDNASSPRDSFQHLDKDGDGELNEDELSAFGAPAAGSQGGVEGEESDRGMRVLNMYDNNGDGVVTPDEFDDPREGQRQWKCTDCPTGVEKREKVREQTEGS</sequence>
<feature type="domain" description="EF-hand" evidence="3">
    <location>
        <begin position="43"/>
        <end position="78"/>
    </location>
</feature>
<keyword evidence="5" id="KW-1185">Reference proteome</keyword>
<dbReference type="SUPFAM" id="SSF47473">
    <property type="entry name" value="EF-hand"/>
    <property type="match status" value="1"/>
</dbReference>
<dbReference type="GO" id="GO:0005509">
    <property type="term" value="F:calcium ion binding"/>
    <property type="evidence" value="ECO:0007669"/>
    <property type="project" value="InterPro"/>
</dbReference>
<evidence type="ECO:0000256" key="2">
    <source>
        <dbReference type="SAM" id="SignalP"/>
    </source>
</evidence>
<feature type="signal peptide" evidence="2">
    <location>
        <begin position="1"/>
        <end position="21"/>
    </location>
</feature>
<proteinExistence type="predicted"/>
<organism evidence="4 5">
    <name type="scientific">Marinobacter nanhaiticus D15-8W</name>
    <dbReference type="NCBI Taxonomy" id="626887"/>
    <lineage>
        <taxon>Bacteria</taxon>
        <taxon>Pseudomonadati</taxon>
        <taxon>Pseudomonadota</taxon>
        <taxon>Gammaproteobacteria</taxon>
        <taxon>Pseudomonadales</taxon>
        <taxon>Marinobacteraceae</taxon>
        <taxon>Marinobacter</taxon>
    </lineage>
</organism>
<dbReference type="InterPro" id="IPR011992">
    <property type="entry name" value="EF-hand-dom_pair"/>
</dbReference>
<accession>N6VZ65</accession>
<dbReference type="PROSITE" id="PS00018">
    <property type="entry name" value="EF_HAND_1"/>
    <property type="match status" value="2"/>
</dbReference>
<dbReference type="RefSeq" id="WP_004579871.1">
    <property type="nucleotide sequence ID" value="NZ_AP028878.1"/>
</dbReference>
<dbReference type="AlphaFoldDB" id="N6VZ65"/>
<dbReference type="EMBL" id="APLQ01000011">
    <property type="protein sequence ID" value="ENO15575.1"/>
    <property type="molecule type" value="Genomic_DNA"/>
</dbReference>
<dbReference type="HOGENOM" id="CLU_1813505_0_0_6"/>